<evidence type="ECO:0000313" key="1">
    <source>
        <dbReference type="EMBL" id="TRY13565.1"/>
    </source>
</evidence>
<name>A0A553JM69_SHEHA</name>
<protein>
    <submittedName>
        <fullName evidence="1">Phage tail protein</fullName>
    </submittedName>
</protein>
<dbReference type="EMBL" id="VKGK01000018">
    <property type="protein sequence ID" value="TRY13565.1"/>
    <property type="molecule type" value="Genomic_DNA"/>
</dbReference>
<dbReference type="RefSeq" id="WP_144041011.1">
    <property type="nucleotide sequence ID" value="NZ_BMPL01000011.1"/>
</dbReference>
<proteinExistence type="predicted"/>
<reference evidence="2" key="1">
    <citation type="submission" date="2019-07" db="EMBL/GenBank/DDBJ databases">
        <title>Shewanella sp. YLB-08 draft genomic sequence.</title>
        <authorList>
            <person name="Yu L."/>
        </authorList>
    </citation>
    <scope>NUCLEOTIDE SEQUENCE [LARGE SCALE GENOMIC DNA]</scope>
    <source>
        <strain evidence="2">JCM 20706</strain>
    </source>
</reference>
<dbReference type="InterPro" id="IPR006521">
    <property type="entry name" value="Tail_protein_I"/>
</dbReference>
<dbReference type="Proteomes" id="UP000318126">
    <property type="component" value="Unassembled WGS sequence"/>
</dbReference>
<comment type="caution">
    <text evidence="1">The sequence shown here is derived from an EMBL/GenBank/DDBJ whole genome shotgun (WGS) entry which is preliminary data.</text>
</comment>
<dbReference type="AlphaFoldDB" id="A0A553JM69"/>
<accession>A0A553JM69</accession>
<dbReference type="Pfam" id="PF09684">
    <property type="entry name" value="Tail_P2_I"/>
    <property type="match status" value="1"/>
</dbReference>
<keyword evidence="2" id="KW-1185">Reference proteome</keyword>
<organism evidence="1 2">
    <name type="scientific">Shewanella hanedai</name>
    <name type="common">Alteromonas hanedai</name>
    <dbReference type="NCBI Taxonomy" id="25"/>
    <lineage>
        <taxon>Bacteria</taxon>
        <taxon>Pseudomonadati</taxon>
        <taxon>Pseudomonadota</taxon>
        <taxon>Gammaproteobacteria</taxon>
        <taxon>Alteromonadales</taxon>
        <taxon>Shewanellaceae</taxon>
        <taxon>Shewanella</taxon>
    </lineage>
</organism>
<evidence type="ECO:0000313" key="2">
    <source>
        <dbReference type="Proteomes" id="UP000318126"/>
    </source>
</evidence>
<dbReference type="OrthoDB" id="5674874at2"/>
<sequence length="228" mass="26107">MPDDAKTNRSPKLPKLSLPWWMDGETLNTTSEPQEPAMLSSGMQSFWQRVRSWFIWVLAQKDPLTCSLSMLNLLAWERNITRFKDEPLWLYRKRVAYAFVNAKDAGSTQGFIHIMRRLGLNVVSIKERQAGLDWDRVSIEIDDTEVAPNQALLAELIQSYGRTCRRYDHLSSRLIGCNVVVSEASQDIQTLTIKTLSNSDEQYRSTAATLATECDNDYQHLRVRGLHG</sequence>
<gene>
    <name evidence="1" type="ORF">FN961_15115</name>
</gene>